<dbReference type="InterPro" id="IPR016067">
    <property type="entry name" value="S-AdoMet_deCO2ase_core"/>
</dbReference>
<dbReference type="InterPro" id="IPR003826">
    <property type="entry name" value="AdoMetDC_fam_prok"/>
</dbReference>
<proteinExistence type="predicted"/>
<dbReference type="Pfam" id="PF02675">
    <property type="entry name" value="AdoMet_dc"/>
    <property type="match status" value="1"/>
</dbReference>
<keyword evidence="5" id="KW-0865">Zymogen</keyword>
<keyword evidence="6" id="KW-0456">Lyase</keyword>
<sequence>MNKNKLYGQELILDLHNCDVSTFNRKSLDGYFEKLCKAIDMKRADLHFWDDVGLPEEEKQTSPHTKGSSAVQFILTSSIVIHTLDLLEAVYINIFSCKDFDGKVAEEITKGWFGAKECKSTLIERT</sequence>
<comment type="caution">
    <text evidence="9">The sequence shown here is derived from an EMBL/GenBank/DDBJ whole genome shotgun (WGS) entry which is preliminary data.</text>
</comment>
<evidence type="ECO:0000256" key="3">
    <source>
        <dbReference type="ARBA" id="ARBA00022813"/>
    </source>
</evidence>
<name>A0A0F9NKH4_9ZZZZ</name>
<keyword evidence="3" id="KW-0068">Autocatalytic cleavage</keyword>
<evidence type="ECO:0008006" key="10">
    <source>
        <dbReference type="Google" id="ProtNLM"/>
    </source>
</evidence>
<dbReference type="GO" id="GO:0004014">
    <property type="term" value="F:adenosylmethionine decarboxylase activity"/>
    <property type="evidence" value="ECO:0007669"/>
    <property type="project" value="InterPro"/>
</dbReference>
<keyword evidence="4" id="KW-0620">Polyamine biosynthesis</keyword>
<keyword evidence="2" id="KW-0210">Decarboxylase</keyword>
<organism evidence="9">
    <name type="scientific">marine sediment metagenome</name>
    <dbReference type="NCBI Taxonomy" id="412755"/>
    <lineage>
        <taxon>unclassified sequences</taxon>
        <taxon>metagenomes</taxon>
        <taxon>ecological metagenomes</taxon>
    </lineage>
</organism>
<dbReference type="Gene3D" id="3.60.90.10">
    <property type="entry name" value="S-adenosylmethionine decarboxylase"/>
    <property type="match status" value="1"/>
</dbReference>
<comment type="cofactor">
    <cofactor evidence="1">
        <name>pyruvate</name>
        <dbReference type="ChEBI" id="CHEBI:15361"/>
    </cofactor>
</comment>
<gene>
    <name evidence="9" type="ORF">LCGC14_0939440</name>
</gene>
<evidence type="ECO:0000256" key="8">
    <source>
        <dbReference type="ARBA" id="ARBA00023317"/>
    </source>
</evidence>
<dbReference type="SUPFAM" id="SSF56276">
    <property type="entry name" value="S-adenosylmethionine decarboxylase"/>
    <property type="match status" value="1"/>
</dbReference>
<dbReference type="EMBL" id="LAZR01003276">
    <property type="protein sequence ID" value="KKN20050.1"/>
    <property type="molecule type" value="Genomic_DNA"/>
</dbReference>
<protein>
    <recommendedName>
        <fullName evidence="10">S-adenosylmethionine decarboxylase proenzyme</fullName>
    </recommendedName>
</protein>
<evidence type="ECO:0000256" key="4">
    <source>
        <dbReference type="ARBA" id="ARBA00023115"/>
    </source>
</evidence>
<evidence type="ECO:0000256" key="1">
    <source>
        <dbReference type="ARBA" id="ARBA00001928"/>
    </source>
</evidence>
<evidence type="ECO:0000256" key="6">
    <source>
        <dbReference type="ARBA" id="ARBA00023239"/>
    </source>
</evidence>
<evidence type="ECO:0000313" key="9">
    <source>
        <dbReference type="EMBL" id="KKN20050.1"/>
    </source>
</evidence>
<evidence type="ECO:0000256" key="7">
    <source>
        <dbReference type="ARBA" id="ARBA00023270"/>
    </source>
</evidence>
<keyword evidence="8" id="KW-0670">Pyruvate</keyword>
<accession>A0A0F9NKH4</accession>
<evidence type="ECO:0000256" key="5">
    <source>
        <dbReference type="ARBA" id="ARBA00023145"/>
    </source>
</evidence>
<keyword evidence="7" id="KW-0704">Schiff base</keyword>
<reference evidence="9" key="1">
    <citation type="journal article" date="2015" name="Nature">
        <title>Complex archaea that bridge the gap between prokaryotes and eukaryotes.</title>
        <authorList>
            <person name="Spang A."/>
            <person name="Saw J.H."/>
            <person name="Jorgensen S.L."/>
            <person name="Zaremba-Niedzwiedzka K."/>
            <person name="Martijn J."/>
            <person name="Lind A.E."/>
            <person name="van Eijk R."/>
            <person name="Schleper C."/>
            <person name="Guy L."/>
            <person name="Ettema T.J."/>
        </authorList>
    </citation>
    <scope>NUCLEOTIDE SEQUENCE</scope>
</reference>
<dbReference type="GO" id="GO:0008295">
    <property type="term" value="P:spermidine biosynthetic process"/>
    <property type="evidence" value="ECO:0007669"/>
    <property type="project" value="InterPro"/>
</dbReference>
<dbReference type="AlphaFoldDB" id="A0A0F9NKH4"/>
<evidence type="ECO:0000256" key="2">
    <source>
        <dbReference type="ARBA" id="ARBA00022793"/>
    </source>
</evidence>